<accession>A0A1T5M4P4</accession>
<feature type="transmembrane region" description="Helical" evidence="1">
    <location>
        <begin position="193"/>
        <end position="212"/>
    </location>
</feature>
<proteinExistence type="predicted"/>
<keyword evidence="1" id="KW-0812">Transmembrane</keyword>
<dbReference type="RefSeq" id="WP_079688901.1">
    <property type="nucleotide sequence ID" value="NZ_FUZU01000003.1"/>
</dbReference>
<evidence type="ECO:0000256" key="1">
    <source>
        <dbReference type="SAM" id="Phobius"/>
    </source>
</evidence>
<organism evidence="2 3">
    <name type="scientific">Ohtaekwangia koreensis</name>
    <dbReference type="NCBI Taxonomy" id="688867"/>
    <lineage>
        <taxon>Bacteria</taxon>
        <taxon>Pseudomonadati</taxon>
        <taxon>Bacteroidota</taxon>
        <taxon>Cytophagia</taxon>
        <taxon>Cytophagales</taxon>
        <taxon>Fulvivirgaceae</taxon>
        <taxon>Ohtaekwangia</taxon>
    </lineage>
</organism>
<dbReference type="EMBL" id="FUZU01000003">
    <property type="protein sequence ID" value="SKC83113.1"/>
    <property type="molecule type" value="Genomic_DNA"/>
</dbReference>
<gene>
    <name evidence="2" type="ORF">SAMN05660236_4368</name>
</gene>
<keyword evidence="1" id="KW-1133">Transmembrane helix</keyword>
<evidence type="ECO:0000313" key="2">
    <source>
        <dbReference type="EMBL" id="SKC83113.1"/>
    </source>
</evidence>
<protein>
    <submittedName>
        <fullName evidence="2">Uncharacterized protein</fullName>
    </submittedName>
</protein>
<feature type="transmembrane region" description="Helical" evidence="1">
    <location>
        <begin position="146"/>
        <end position="169"/>
    </location>
</feature>
<keyword evidence="1" id="KW-0472">Membrane</keyword>
<dbReference type="AlphaFoldDB" id="A0A1T5M4P4"/>
<sequence length="217" mass="25443">MEFITYRKFYEKDQSDALVEILIANGIEYETTEDRESLDSLYGDKQFSRQYFVKITQNDFAKVDSLLSAISAKQLESVDQDHYLFSFSNDELFEILAKPDEWNEFDYLLAQQILNKRGVEVNRDTIQLLKRQRIRDLSKPEDPGKVWIYAGYIFAILGGLLGIFIGWHLSSFKKTLPNGERAYAFQKDDRAHGWRILFIGMAMFIISLYIRISAWDF</sequence>
<dbReference type="Proteomes" id="UP000190961">
    <property type="component" value="Unassembled WGS sequence"/>
</dbReference>
<name>A0A1T5M4P4_9BACT</name>
<reference evidence="2 3" key="1">
    <citation type="submission" date="2017-02" db="EMBL/GenBank/DDBJ databases">
        <authorList>
            <person name="Peterson S.W."/>
        </authorList>
    </citation>
    <scope>NUCLEOTIDE SEQUENCE [LARGE SCALE GENOMIC DNA]</scope>
    <source>
        <strain evidence="2 3">DSM 25262</strain>
    </source>
</reference>
<keyword evidence="3" id="KW-1185">Reference proteome</keyword>
<dbReference type="OrthoDB" id="9814194at2"/>
<evidence type="ECO:0000313" key="3">
    <source>
        <dbReference type="Proteomes" id="UP000190961"/>
    </source>
</evidence>